<dbReference type="InterPro" id="IPR013099">
    <property type="entry name" value="K_chnl_dom"/>
</dbReference>
<evidence type="ECO:0000259" key="3">
    <source>
        <dbReference type="PROSITE" id="PS51201"/>
    </source>
</evidence>
<sequence length="337" mass="36147">MRRASQTPIWAQIAWRVLAVLALLGLAISVHWFDRAGLRDNYDGVVSFVDVIYFTMISITTTGYGDIAPVSERARLFDALIVTPIRVFVVLLFIGTTYQFVLRRTWDRWLMGRIQRNLEGHVIVAGFGKTGSEAVAELIARGEQPERIVVVDCDPANIAAAEAVGCTVLQGDATRDTVLQDVRVGSAKTMIAAAGRDDTSILVTLTARHLAPSLPISIIVKAEDNELPARAAGATTVINPVSFAGLLLAGSCRGPHMADYINDLASIGGPVALSERPVRPEEVGNPLSAITTGLGVRVYRGDRFFSFAEAEAASLQAGDLIVEIVPNRKMASGPTLP</sequence>
<comment type="caution">
    <text evidence="4">The sequence shown here is derived from an EMBL/GenBank/DDBJ whole genome shotgun (WGS) entry which is preliminary data.</text>
</comment>
<feature type="transmembrane region" description="Helical" evidence="2">
    <location>
        <begin position="76"/>
        <end position="101"/>
    </location>
</feature>
<dbReference type="Proteomes" id="UP000292347">
    <property type="component" value="Unassembled WGS sequence"/>
</dbReference>
<dbReference type="InterPro" id="IPR050721">
    <property type="entry name" value="Trk_Ktr_HKT_K-transport"/>
</dbReference>
<protein>
    <submittedName>
        <fullName evidence="4">Potassium transporter TrkA</fullName>
    </submittedName>
</protein>
<gene>
    <name evidence="4" type="ORF">EO081_13390</name>
</gene>
<evidence type="ECO:0000256" key="2">
    <source>
        <dbReference type="SAM" id="Phobius"/>
    </source>
</evidence>
<organism evidence="4 5">
    <name type="scientific">Sphingomonas desiccabilis</name>
    <dbReference type="NCBI Taxonomy" id="429134"/>
    <lineage>
        <taxon>Bacteria</taxon>
        <taxon>Pseudomonadati</taxon>
        <taxon>Pseudomonadota</taxon>
        <taxon>Alphaproteobacteria</taxon>
        <taxon>Sphingomonadales</taxon>
        <taxon>Sphingomonadaceae</taxon>
        <taxon>Sphingomonas</taxon>
    </lineage>
</organism>
<keyword evidence="2" id="KW-0812">Transmembrane</keyword>
<feature type="domain" description="RCK N-terminal" evidence="3">
    <location>
        <begin position="119"/>
        <end position="239"/>
    </location>
</feature>
<dbReference type="GO" id="GO:0005886">
    <property type="term" value="C:plasma membrane"/>
    <property type="evidence" value="ECO:0007669"/>
    <property type="project" value="UniProtKB-SubCell"/>
</dbReference>
<keyword evidence="5" id="KW-1185">Reference proteome</keyword>
<dbReference type="Gene3D" id="3.40.50.720">
    <property type="entry name" value="NAD(P)-binding Rossmann-like Domain"/>
    <property type="match status" value="1"/>
</dbReference>
<dbReference type="SUPFAM" id="SSF51735">
    <property type="entry name" value="NAD(P)-binding Rossmann-fold domains"/>
    <property type="match status" value="1"/>
</dbReference>
<dbReference type="InterPro" id="IPR036291">
    <property type="entry name" value="NAD(P)-bd_dom_sf"/>
</dbReference>
<dbReference type="GO" id="GO:0006813">
    <property type="term" value="P:potassium ion transport"/>
    <property type="evidence" value="ECO:0007669"/>
    <property type="project" value="InterPro"/>
</dbReference>
<evidence type="ECO:0000313" key="4">
    <source>
        <dbReference type="EMBL" id="RXZ32298.1"/>
    </source>
</evidence>
<dbReference type="AlphaFoldDB" id="A0A4Q2IV66"/>
<dbReference type="Pfam" id="PF02254">
    <property type="entry name" value="TrkA_N"/>
    <property type="match status" value="1"/>
</dbReference>
<dbReference type="Pfam" id="PF07885">
    <property type="entry name" value="Ion_trans_2"/>
    <property type="match status" value="1"/>
</dbReference>
<name>A0A4Q2IV66_9SPHN</name>
<accession>A0A4Q2IV66</accession>
<evidence type="ECO:0000256" key="1">
    <source>
        <dbReference type="ARBA" id="ARBA00004651"/>
    </source>
</evidence>
<dbReference type="OrthoDB" id="9799090at2"/>
<evidence type="ECO:0000313" key="5">
    <source>
        <dbReference type="Proteomes" id="UP000292347"/>
    </source>
</evidence>
<dbReference type="InterPro" id="IPR003148">
    <property type="entry name" value="RCK_N"/>
</dbReference>
<dbReference type="PANTHER" id="PTHR43833:SF9">
    <property type="entry name" value="POTASSIUM CHANNEL PROTEIN YUGO-RELATED"/>
    <property type="match status" value="1"/>
</dbReference>
<dbReference type="SUPFAM" id="SSF81324">
    <property type="entry name" value="Voltage-gated potassium channels"/>
    <property type="match status" value="1"/>
</dbReference>
<feature type="transmembrane region" description="Helical" evidence="2">
    <location>
        <begin position="13"/>
        <end position="33"/>
    </location>
</feature>
<reference evidence="4 5" key="1">
    <citation type="submission" date="2019-01" db="EMBL/GenBank/DDBJ databases">
        <title>Sphingomonas mucosissima sp. nov. and Sphingomonas desiccabilis sp. nov., from biological soil crusts in the Colorado Plateau, USA.</title>
        <authorList>
            <person name="Zhu D."/>
        </authorList>
    </citation>
    <scope>NUCLEOTIDE SEQUENCE [LARGE SCALE GENOMIC DNA]</scope>
    <source>
        <strain evidence="4 5">CP1D</strain>
    </source>
</reference>
<dbReference type="PROSITE" id="PS51201">
    <property type="entry name" value="RCK_N"/>
    <property type="match status" value="1"/>
</dbReference>
<dbReference type="Gene3D" id="1.10.287.70">
    <property type="match status" value="1"/>
</dbReference>
<dbReference type="EMBL" id="SDPT01000002">
    <property type="protein sequence ID" value="RXZ32298.1"/>
    <property type="molecule type" value="Genomic_DNA"/>
</dbReference>
<comment type="subcellular location">
    <subcellularLocation>
        <location evidence="1">Cell membrane</location>
        <topology evidence="1">Multi-pass membrane protein</topology>
    </subcellularLocation>
</comment>
<feature type="transmembrane region" description="Helical" evidence="2">
    <location>
        <begin position="45"/>
        <end position="64"/>
    </location>
</feature>
<keyword evidence="2" id="KW-0472">Membrane</keyword>
<keyword evidence="2" id="KW-1133">Transmembrane helix</keyword>
<dbReference type="PANTHER" id="PTHR43833">
    <property type="entry name" value="POTASSIUM CHANNEL PROTEIN 2-RELATED-RELATED"/>
    <property type="match status" value="1"/>
</dbReference>
<proteinExistence type="predicted"/>